<reference evidence="2" key="1">
    <citation type="submission" date="2010-10" db="EMBL/GenBank/DDBJ databases">
        <title>Complete sequence of chromosome of Geobacillus sp. Y4.1MC1.</title>
        <authorList>
            <consortium name="US DOE Joint Genome Institute"/>
            <person name="Lucas S."/>
            <person name="Copeland A."/>
            <person name="Lapidus A."/>
            <person name="Cheng J.-F."/>
            <person name="Bruce D."/>
            <person name="Goodwin L."/>
            <person name="Pitluck S."/>
            <person name="Chertkov O."/>
            <person name="Zhang X."/>
            <person name="Detter J.C."/>
            <person name="Han C."/>
            <person name="Tapia R."/>
            <person name="Land M."/>
            <person name="Hauser L."/>
            <person name="Jeffries C."/>
            <person name="Kyrpides N."/>
            <person name="Ivanova N."/>
            <person name="Ovchinnikova G."/>
            <person name="Brumm P."/>
            <person name="Mead D."/>
            <person name="Woyke T."/>
        </authorList>
    </citation>
    <scope>NUCLEOTIDE SEQUENCE [LARGE SCALE GENOMIC DNA]</scope>
    <source>
        <strain evidence="2">Y4.1MC1</strain>
    </source>
</reference>
<keyword evidence="1" id="KW-1133">Transmembrane helix</keyword>
<sequence>MPYVSLSVLSGTFSLSWGRWMKQRNREQDGWMKLSGVHRRAGYQIYGSISAIGEKFLWRVSYLKKLTRLVVMESAFLLLLFFRPSPARLADKRALSACFVLLLRLGLQVLLRLYVRWIGHGRIRRDVIVLAFFLDGLCPISPAPFSMDHFYYGYFLFCLCMNECS</sequence>
<accession>A0A7U3YE84</accession>
<protein>
    <submittedName>
        <fullName evidence="2">Uncharacterized protein</fullName>
    </submittedName>
</protein>
<name>A0A7U3YE84_GEOS0</name>
<feature type="transmembrane region" description="Helical" evidence="1">
    <location>
        <begin position="94"/>
        <end position="115"/>
    </location>
</feature>
<keyword evidence="1" id="KW-0812">Transmembrane</keyword>
<dbReference type="KEGG" id="gmc:GY4MC1_1336"/>
<proteinExistence type="predicted"/>
<gene>
    <name evidence="2" type="ORF">GY4MC1_1336</name>
</gene>
<organism evidence="2">
    <name type="scientific">Geobacillus sp. (strain Y4.1MC1)</name>
    <dbReference type="NCBI Taxonomy" id="581103"/>
    <lineage>
        <taxon>Bacteria</taxon>
        <taxon>Bacillati</taxon>
        <taxon>Bacillota</taxon>
        <taxon>Bacilli</taxon>
        <taxon>Bacillales</taxon>
        <taxon>Anoxybacillaceae</taxon>
        <taxon>Geobacillus</taxon>
    </lineage>
</organism>
<feature type="transmembrane region" description="Helical" evidence="1">
    <location>
        <begin position="127"/>
        <end position="145"/>
    </location>
</feature>
<evidence type="ECO:0000256" key="1">
    <source>
        <dbReference type="SAM" id="Phobius"/>
    </source>
</evidence>
<keyword evidence="1" id="KW-0472">Membrane</keyword>
<evidence type="ECO:0000313" key="2">
    <source>
        <dbReference type="EMBL" id="ADP74137.1"/>
    </source>
</evidence>
<feature type="transmembrane region" description="Helical" evidence="1">
    <location>
        <begin position="66"/>
        <end position="82"/>
    </location>
</feature>
<dbReference type="EMBL" id="CP002293">
    <property type="protein sequence ID" value="ADP74137.1"/>
    <property type="molecule type" value="Genomic_DNA"/>
</dbReference>
<dbReference type="AlphaFoldDB" id="A0A7U3YE84"/>